<dbReference type="PRINTS" id="PR00081">
    <property type="entry name" value="GDHRDH"/>
</dbReference>
<dbReference type="EMBL" id="LAZR01056393">
    <property type="protein sequence ID" value="KKK74280.1"/>
    <property type="molecule type" value="Genomic_DNA"/>
</dbReference>
<reference evidence="4" key="1">
    <citation type="journal article" date="2015" name="Nature">
        <title>Complex archaea that bridge the gap between prokaryotes and eukaryotes.</title>
        <authorList>
            <person name="Spang A."/>
            <person name="Saw J.H."/>
            <person name="Jorgensen S.L."/>
            <person name="Zaremba-Niedzwiedzka K."/>
            <person name="Martijn J."/>
            <person name="Lind A.E."/>
            <person name="van Eijk R."/>
            <person name="Schleper C."/>
            <person name="Guy L."/>
            <person name="Ettema T.J."/>
        </authorList>
    </citation>
    <scope>NUCLEOTIDE SEQUENCE</scope>
</reference>
<evidence type="ECO:0000256" key="2">
    <source>
        <dbReference type="ARBA" id="ARBA00023002"/>
    </source>
</evidence>
<dbReference type="CDD" id="cd05374">
    <property type="entry name" value="17beta-HSD-like_SDR_c"/>
    <property type="match status" value="1"/>
</dbReference>
<sequence>MAKRILVTGAATGFGRGTALALARRGHTVIAGAQIAPQVTELMKIADEAGVALKVQVLDITDEGDRQAAFANEVDVLINNAGVMQTGPVAEIPMENVRRNFETNVFGTLALTQGFARQMVKRGSGKIVMVTSMGGLVTVPFASVYCATKHALEALAEGLKAELAGTGVEVCTANPGVYGTGFNDRGAETMMRWFDMANSLTRPEVLAAAATGLASQLDPQSMIDALVRIAEEDGSKFRNVVPDETAEWIKGIQAKTWEAGKDDAIWSSPPTG</sequence>
<name>A0A0F8YKM3_9ZZZZ</name>
<dbReference type="SUPFAM" id="SSF51735">
    <property type="entry name" value="NAD(P)-binding Rossmann-fold domains"/>
    <property type="match status" value="1"/>
</dbReference>
<dbReference type="InterPro" id="IPR036291">
    <property type="entry name" value="NAD(P)-bd_dom_sf"/>
</dbReference>
<protein>
    <recommendedName>
        <fullName evidence="3">Ketoreductase domain-containing protein</fullName>
    </recommendedName>
</protein>
<gene>
    <name evidence="4" type="ORF">LCGC14_2885340</name>
</gene>
<dbReference type="PANTHER" id="PTHR42901">
    <property type="entry name" value="ALCOHOL DEHYDROGENASE"/>
    <property type="match status" value="1"/>
</dbReference>
<dbReference type="NCBIfam" id="NF006776">
    <property type="entry name" value="PRK09291.1"/>
    <property type="match status" value="1"/>
</dbReference>
<comment type="similarity">
    <text evidence="1">Belongs to the short-chain dehydrogenases/reductases (SDR) family.</text>
</comment>
<comment type="caution">
    <text evidence="4">The sequence shown here is derived from an EMBL/GenBank/DDBJ whole genome shotgun (WGS) entry which is preliminary data.</text>
</comment>
<dbReference type="Pfam" id="PF00106">
    <property type="entry name" value="adh_short"/>
    <property type="match status" value="1"/>
</dbReference>
<dbReference type="InterPro" id="IPR002347">
    <property type="entry name" value="SDR_fam"/>
</dbReference>
<evidence type="ECO:0000313" key="4">
    <source>
        <dbReference type="EMBL" id="KKK74280.1"/>
    </source>
</evidence>
<dbReference type="AlphaFoldDB" id="A0A0F8YKM3"/>
<dbReference type="InterPro" id="IPR057326">
    <property type="entry name" value="KR_dom"/>
</dbReference>
<dbReference type="GO" id="GO:0016491">
    <property type="term" value="F:oxidoreductase activity"/>
    <property type="evidence" value="ECO:0007669"/>
    <property type="project" value="UniProtKB-KW"/>
</dbReference>
<dbReference type="PRINTS" id="PR00080">
    <property type="entry name" value="SDRFAMILY"/>
</dbReference>
<evidence type="ECO:0000256" key="1">
    <source>
        <dbReference type="ARBA" id="ARBA00006484"/>
    </source>
</evidence>
<dbReference type="SMART" id="SM00822">
    <property type="entry name" value="PKS_KR"/>
    <property type="match status" value="1"/>
</dbReference>
<proteinExistence type="inferred from homology"/>
<accession>A0A0F8YKM3</accession>
<feature type="domain" description="Ketoreductase" evidence="3">
    <location>
        <begin position="3"/>
        <end position="178"/>
    </location>
</feature>
<keyword evidence="2" id="KW-0560">Oxidoreductase</keyword>
<evidence type="ECO:0000259" key="3">
    <source>
        <dbReference type="SMART" id="SM00822"/>
    </source>
</evidence>
<dbReference type="PANTHER" id="PTHR42901:SF1">
    <property type="entry name" value="ALCOHOL DEHYDROGENASE"/>
    <property type="match status" value="1"/>
</dbReference>
<dbReference type="Gene3D" id="3.40.50.720">
    <property type="entry name" value="NAD(P)-binding Rossmann-like Domain"/>
    <property type="match status" value="1"/>
</dbReference>
<organism evidence="4">
    <name type="scientific">marine sediment metagenome</name>
    <dbReference type="NCBI Taxonomy" id="412755"/>
    <lineage>
        <taxon>unclassified sequences</taxon>
        <taxon>metagenomes</taxon>
        <taxon>ecological metagenomes</taxon>
    </lineage>
</organism>